<evidence type="ECO:0000256" key="1">
    <source>
        <dbReference type="ARBA" id="ARBA00004479"/>
    </source>
</evidence>
<dbReference type="InterPro" id="IPR026250">
    <property type="entry name" value="ITPRIP-like"/>
</dbReference>
<dbReference type="SMART" id="SM01265">
    <property type="entry name" value="Mab-21"/>
    <property type="match status" value="1"/>
</dbReference>
<evidence type="ECO:0000313" key="9">
    <source>
        <dbReference type="Proteomes" id="UP000568556"/>
    </source>
</evidence>
<dbReference type="Pfam" id="PF20266">
    <property type="entry name" value="Mab-21_C"/>
    <property type="match status" value="1"/>
</dbReference>
<evidence type="ECO:0000256" key="6">
    <source>
        <dbReference type="ARBA" id="ARBA00023136"/>
    </source>
</evidence>
<keyword evidence="5" id="KW-1133">Transmembrane helix</keyword>
<proteinExistence type="inferred from homology"/>
<evidence type="ECO:0000313" key="8">
    <source>
        <dbReference type="EMBL" id="NXL66133.1"/>
    </source>
</evidence>
<reference evidence="8 9" key="1">
    <citation type="submission" date="2019-09" db="EMBL/GenBank/DDBJ databases">
        <title>Bird 10,000 Genomes (B10K) Project - Family phase.</title>
        <authorList>
            <person name="Zhang G."/>
        </authorList>
    </citation>
    <scope>NUCLEOTIDE SEQUENCE [LARGE SCALE GENOMIC DNA]</scope>
    <source>
        <strain evidence="8">B10K-DU-008-62</strain>
        <tissue evidence="8">Mixed tissue sample</tissue>
    </source>
</reference>
<evidence type="ECO:0000256" key="5">
    <source>
        <dbReference type="ARBA" id="ARBA00022989"/>
    </source>
</evidence>
<comment type="subcellular location">
    <subcellularLocation>
        <location evidence="1">Membrane</location>
        <topology evidence="1">Single-pass type I membrane protein</topology>
    </subcellularLocation>
</comment>
<dbReference type="InterPro" id="IPR046906">
    <property type="entry name" value="Mab-21_HhH/H2TH-like"/>
</dbReference>
<keyword evidence="9" id="KW-1185">Reference proteome</keyword>
<dbReference type="PANTHER" id="PTHR10656:SF40">
    <property type="entry name" value="INOSITOL 1,4,5-TRISPHOSPHATE RECEPTOR-INTERACTING PROTEIN-LIKE 1"/>
    <property type="match status" value="1"/>
</dbReference>
<gene>
    <name evidence="8" type="primary">Itpripl1_2</name>
    <name evidence="8" type="ORF">CHOACU_R02366</name>
</gene>
<accession>A0A7L0UHF4</accession>
<sequence>VMEILNKLFSVFGQLLSKSFYPVLQLPIEVDSAFEGWAPYEEDVTYRVFVPMLPPRGHIFYLEQGIVAEMQVRYCSIRVELECTCTEVENMLCFLHHSEEELRNQAPSLLRTLCTGSYLDVEKTACWLQQLVKASWVVLPESAQCRLKILPLGRSCKFQVKKRNKTFPIELMFGVQRYKSDIFVSNHSTEGIFTPKTMWLETYAVAEAKFLKYVAREAPRDSFHLKCLQLCTRILMGSSFSTYALKTIVMHLLTSIPLSDWRRRDFLLRLLDIMQYLRQCVEEKCLNHFFFGNENVPQEVILPPNFQTAKSHNLFKDLVQDPAAHAEALREFTEL</sequence>
<keyword evidence="4" id="KW-0732">Signal</keyword>
<name>A0A7L0UHF4_CHOAC</name>
<evidence type="ECO:0000256" key="3">
    <source>
        <dbReference type="ARBA" id="ARBA00022692"/>
    </source>
</evidence>
<feature type="non-terminal residue" evidence="8">
    <location>
        <position position="1"/>
    </location>
</feature>
<dbReference type="GO" id="GO:0016020">
    <property type="term" value="C:membrane"/>
    <property type="evidence" value="ECO:0007669"/>
    <property type="project" value="UniProtKB-SubCell"/>
</dbReference>
<keyword evidence="3" id="KW-0812">Transmembrane</keyword>
<evidence type="ECO:0000256" key="2">
    <source>
        <dbReference type="ARBA" id="ARBA00005554"/>
    </source>
</evidence>
<comment type="similarity">
    <text evidence="2">Belongs to the ITPRIP family.</text>
</comment>
<feature type="non-terminal residue" evidence="8">
    <location>
        <position position="335"/>
    </location>
</feature>
<organism evidence="8 9">
    <name type="scientific">Chordeiles acutipennis</name>
    <name type="common">Lesser nighthawk</name>
    <name type="synonym">Caprimulgus acutipennis</name>
    <dbReference type="NCBI Taxonomy" id="118183"/>
    <lineage>
        <taxon>Eukaryota</taxon>
        <taxon>Metazoa</taxon>
        <taxon>Chordata</taxon>
        <taxon>Craniata</taxon>
        <taxon>Vertebrata</taxon>
        <taxon>Euteleostomi</taxon>
        <taxon>Archelosauria</taxon>
        <taxon>Archosauria</taxon>
        <taxon>Dinosauria</taxon>
        <taxon>Saurischia</taxon>
        <taxon>Theropoda</taxon>
        <taxon>Coelurosauria</taxon>
        <taxon>Aves</taxon>
        <taxon>Neognathae</taxon>
        <taxon>Neoaves</taxon>
        <taxon>Strisores</taxon>
        <taxon>Caprimulgiformes</taxon>
        <taxon>Caprimulgidae</taxon>
        <taxon>Chordeilinae</taxon>
        <taxon>Chordeiles</taxon>
    </lineage>
</organism>
<dbReference type="OrthoDB" id="9034619at2759"/>
<dbReference type="AlphaFoldDB" id="A0A7L0UHF4"/>
<dbReference type="PRINTS" id="PR02107">
    <property type="entry name" value="INOS145TPRIP"/>
</dbReference>
<dbReference type="Gene3D" id="1.10.1410.40">
    <property type="match status" value="1"/>
</dbReference>
<dbReference type="InterPro" id="IPR024810">
    <property type="entry name" value="MAB21L/cGLR"/>
</dbReference>
<keyword evidence="6" id="KW-0472">Membrane</keyword>
<dbReference type="EMBL" id="VXAQ01001512">
    <property type="protein sequence ID" value="NXL66133.1"/>
    <property type="molecule type" value="Genomic_DNA"/>
</dbReference>
<dbReference type="PANTHER" id="PTHR10656">
    <property type="entry name" value="CELL FATE DETERMINING PROTEIN MAB21-RELATED"/>
    <property type="match status" value="1"/>
</dbReference>
<comment type="caution">
    <text evidence="8">The sequence shown here is derived from an EMBL/GenBank/DDBJ whole genome shotgun (WGS) entry which is preliminary data.</text>
</comment>
<feature type="domain" description="Mab-21-like HhH/H2TH-like" evidence="7">
    <location>
        <begin position="238"/>
        <end position="295"/>
    </location>
</feature>
<protein>
    <submittedName>
        <fullName evidence="8">IPIL1 protein</fullName>
    </submittedName>
</protein>
<dbReference type="Proteomes" id="UP000568556">
    <property type="component" value="Unassembled WGS sequence"/>
</dbReference>
<evidence type="ECO:0000259" key="7">
    <source>
        <dbReference type="Pfam" id="PF20266"/>
    </source>
</evidence>
<evidence type="ECO:0000256" key="4">
    <source>
        <dbReference type="ARBA" id="ARBA00022729"/>
    </source>
</evidence>